<gene>
    <name evidence="1" type="ORF">CIBIFOJE_00018</name>
</gene>
<proteinExistence type="predicted"/>
<organism evidence="1">
    <name type="scientific">Candidatus Methanophagaceae archaeon ANME-1 ERB6</name>
    <dbReference type="NCBI Taxonomy" id="2759912"/>
    <lineage>
        <taxon>Archaea</taxon>
        <taxon>Methanobacteriati</taxon>
        <taxon>Methanobacteriota</taxon>
        <taxon>Stenosarchaea group</taxon>
        <taxon>Methanomicrobia</taxon>
        <taxon>Candidatus Methanophagales</taxon>
        <taxon>Candidatus Methanophagaceae</taxon>
    </lineage>
</organism>
<evidence type="ECO:0000313" key="1">
    <source>
        <dbReference type="EMBL" id="QNO52235.1"/>
    </source>
</evidence>
<evidence type="ECO:0008006" key="2">
    <source>
        <dbReference type="Google" id="ProtNLM"/>
    </source>
</evidence>
<dbReference type="InterPro" id="IPR019271">
    <property type="entry name" value="DUF2284_metal-binding"/>
</dbReference>
<name>A0A7G9YW51_9EURY</name>
<dbReference type="AlphaFoldDB" id="A0A7G9YW51"/>
<protein>
    <recommendedName>
        <fullName evidence="2">Metal-binding protein</fullName>
    </recommendedName>
</protein>
<dbReference type="Pfam" id="PF10050">
    <property type="entry name" value="DUF2284"/>
    <property type="match status" value="1"/>
</dbReference>
<dbReference type="EMBL" id="MT631504">
    <property type="protein sequence ID" value="QNO52235.1"/>
    <property type="molecule type" value="Genomic_DNA"/>
</dbReference>
<sequence length="201" mass="23350">MGEEKEKKDLDTLLQELRAIHENFKRIPADEIEVADWVRWKCRYGCRGYAKHLTCPPYTPTPEETRKLIKGYKKAIIVRFEDVQPNPDVPSYHIHHFLWDAIKKISDTMFELERCAYLAGYYKAFAMTALPCSYCEPCIPEKGKVLDKEPKRFCAHQDRARPSMEACGIDVFATVRKVGYEAEVFASPYQKLTFYGLLLVD</sequence>
<accession>A0A7G9YW51</accession>
<reference evidence="1" key="1">
    <citation type="submission" date="2020-06" db="EMBL/GenBank/DDBJ databases">
        <title>Unique genomic features of the anaerobic methanotrophic archaea.</title>
        <authorList>
            <person name="Chadwick G.L."/>
            <person name="Skennerton C.T."/>
            <person name="Laso-Perez R."/>
            <person name="Leu A.O."/>
            <person name="Speth D.R."/>
            <person name="Yu H."/>
            <person name="Morgan-Lang C."/>
            <person name="Hatzenpichler R."/>
            <person name="Goudeau D."/>
            <person name="Malmstrom R."/>
            <person name="Brazelton W.J."/>
            <person name="Woyke T."/>
            <person name="Hallam S.J."/>
            <person name="Tyson G.W."/>
            <person name="Wegener G."/>
            <person name="Boetius A."/>
            <person name="Orphan V."/>
        </authorList>
    </citation>
    <scope>NUCLEOTIDE SEQUENCE</scope>
</reference>